<dbReference type="GO" id="GO:0043226">
    <property type="term" value="C:organelle"/>
    <property type="evidence" value="ECO:0007669"/>
    <property type="project" value="UniProtKB-ARBA"/>
</dbReference>
<dbReference type="GO" id="GO:0005886">
    <property type="term" value="C:plasma membrane"/>
    <property type="evidence" value="ECO:0007669"/>
    <property type="project" value="TreeGrafter"/>
</dbReference>
<dbReference type="GO" id="GO:0005737">
    <property type="term" value="C:cytoplasm"/>
    <property type="evidence" value="ECO:0007669"/>
    <property type="project" value="TreeGrafter"/>
</dbReference>
<dbReference type="STRING" id="983967.A0A1E4T0L1"/>
<dbReference type="PANTHER" id="PTHR23065">
    <property type="entry name" value="PROLINE-SERINE-THREONINE PHOSPHATASE INTERACTING PROTEIN 1"/>
    <property type="match status" value="1"/>
</dbReference>
<evidence type="ECO:0000256" key="1">
    <source>
        <dbReference type="ARBA" id="ARBA00004496"/>
    </source>
</evidence>
<dbReference type="InterPro" id="IPR027267">
    <property type="entry name" value="AH/BAR_dom_sf"/>
</dbReference>
<dbReference type="SUPFAM" id="SSF103657">
    <property type="entry name" value="BAR/IMD domain-like"/>
    <property type="match status" value="2"/>
</dbReference>
<feature type="compositionally biased region" description="Polar residues" evidence="5">
    <location>
        <begin position="839"/>
        <end position="853"/>
    </location>
</feature>
<dbReference type="PANTHER" id="PTHR23065:SF7">
    <property type="entry name" value="NOSTRIN, ISOFORM H"/>
    <property type="match status" value="1"/>
</dbReference>
<protein>
    <submittedName>
        <fullName evidence="6">Uncharacterized protein</fullName>
    </submittedName>
</protein>
<accession>A0A1E4T0L1</accession>
<name>A0A1E4T0L1_9ASCO</name>
<evidence type="ECO:0000256" key="5">
    <source>
        <dbReference type="SAM" id="MobiDB-lite"/>
    </source>
</evidence>
<keyword evidence="7" id="KW-1185">Reference proteome</keyword>
<evidence type="ECO:0000313" key="7">
    <source>
        <dbReference type="Proteomes" id="UP000094801"/>
    </source>
</evidence>
<sequence length="853" mass="98918">MNLISKQAQLLKFEMKNDSFENNFWTLDYKTGYNKLSTILNDEGYKSIDDLFKFFKEKIQYENVYCQSLHEKYLSKKINFMIFDHNGDLEKDEVLISGFSSSVKLILEIEQEAKLRKRYTILLEREILLPLNDFRRFYKSKIKSESEKITRMTQQYEMYKKYFNAVRLNYRSKTRELNRYSGLKIKQSLELYENLNRDRKLRLLESEPLNYVISPKVQFSREEFILILRTSILKHSVEEEHKHFFKKSTKQRVSTGSQITQLFINGITSKINSIRDAEAFGQFLIDHDFLRNITTKENKFANITDWKFEWLLKSFDLSDITPPFEIKLKQKLDVDGSVNGYSLSPASSVNSETSSLANVSVAALSQVGATAAPIIRKVTNGSVQSNESDDFVTIKNLKFESDQLERDYLDATIKLDELQSNLEEAMFESYQMLNSLEFEKCLAIERYLNKYIDYTFRSPTAESNVSNYKNYNNTYFIKTDEESQRMYELLMNLKQATEAMDPKKDMKSTIDLYKTGSYLSKVEIFVPLKGKKVAQLFGINLSTLTRLEDMPMPRLVLELLTKIRDLVTEDLKDIKWWLHPVIDYKTVFKIKADLNMLVRSDSNFYNPADGIMTKEYRKKFSAQIESILSSERFDKSIQANYASLVFGKPPELTEVRLMTMFALLKCYFLQLPESLIPAKFIPSLNAIYANKLSENNTSEALLNEVLSRLGDNIVTLNGLVLLWEAIIDTGADNKSGNNDDLATTLVNSEDSTEGIYNFISDFFIEAIVHVNLDEDDYAKHADQPKFNMTYSIRLIKDLFHLKSNIEVEIEARNRERKLAKKGMKAKAKEKGKQREKSLEPSSSVASITTDQTL</sequence>
<organism evidence="6 7">
    <name type="scientific">[Candida] arabinofermentans NRRL YB-2248</name>
    <dbReference type="NCBI Taxonomy" id="983967"/>
    <lineage>
        <taxon>Eukaryota</taxon>
        <taxon>Fungi</taxon>
        <taxon>Dikarya</taxon>
        <taxon>Ascomycota</taxon>
        <taxon>Saccharomycotina</taxon>
        <taxon>Pichiomycetes</taxon>
        <taxon>Pichiales</taxon>
        <taxon>Pichiaceae</taxon>
        <taxon>Ogataea</taxon>
        <taxon>Ogataea/Candida clade</taxon>
    </lineage>
</organism>
<feature type="compositionally biased region" description="Basic and acidic residues" evidence="5">
    <location>
        <begin position="826"/>
        <end position="838"/>
    </location>
</feature>
<evidence type="ECO:0000313" key="6">
    <source>
        <dbReference type="EMBL" id="ODV85241.1"/>
    </source>
</evidence>
<dbReference type="EMBL" id="KV453853">
    <property type="protein sequence ID" value="ODV85241.1"/>
    <property type="molecule type" value="Genomic_DNA"/>
</dbReference>
<keyword evidence="3" id="KW-0597">Phosphoprotein</keyword>
<evidence type="ECO:0000256" key="4">
    <source>
        <dbReference type="SAM" id="Coils"/>
    </source>
</evidence>
<feature type="coiled-coil region" evidence="4">
    <location>
        <begin position="401"/>
        <end position="428"/>
    </location>
</feature>
<keyword evidence="2" id="KW-0963">Cytoplasm</keyword>
<dbReference type="Gene3D" id="1.20.1270.60">
    <property type="entry name" value="Arfaptin homology (AH) domain/BAR domain"/>
    <property type="match status" value="2"/>
</dbReference>
<dbReference type="OrthoDB" id="2155291at2759"/>
<gene>
    <name evidence="6" type="ORF">CANARDRAFT_7886</name>
</gene>
<dbReference type="Proteomes" id="UP000094801">
    <property type="component" value="Unassembled WGS sequence"/>
</dbReference>
<keyword evidence="4" id="KW-0175">Coiled coil</keyword>
<reference evidence="7" key="1">
    <citation type="submission" date="2016-04" db="EMBL/GenBank/DDBJ databases">
        <title>Comparative genomics of biotechnologically important yeasts.</title>
        <authorList>
            <consortium name="DOE Joint Genome Institute"/>
            <person name="Riley R."/>
            <person name="Haridas S."/>
            <person name="Wolfe K.H."/>
            <person name="Lopes M.R."/>
            <person name="Hittinger C.T."/>
            <person name="Goker M."/>
            <person name="Salamov A."/>
            <person name="Wisecaver J."/>
            <person name="Long T.M."/>
            <person name="Aerts A.L."/>
            <person name="Barry K."/>
            <person name="Choi C."/>
            <person name="Clum A."/>
            <person name="Coughlan A.Y."/>
            <person name="Deshpande S."/>
            <person name="Douglass A.P."/>
            <person name="Hanson S.J."/>
            <person name="Klenk H.-P."/>
            <person name="Labutti K."/>
            <person name="Lapidus A."/>
            <person name="Lindquist E."/>
            <person name="Lipzen A."/>
            <person name="Meier-Kolthoff J.P."/>
            <person name="Ohm R.A."/>
            <person name="Otillar R.P."/>
            <person name="Pangilinan J."/>
            <person name="Peng Y."/>
            <person name="Rokas A."/>
            <person name="Rosa C.A."/>
            <person name="Scheuner C."/>
            <person name="Sibirny A.A."/>
            <person name="Slot J.C."/>
            <person name="Stielow J.B."/>
            <person name="Sun H."/>
            <person name="Kurtzman C.P."/>
            <person name="Blackwell M."/>
            <person name="Grigoriev I.V."/>
            <person name="Jeffries T.W."/>
        </authorList>
    </citation>
    <scope>NUCLEOTIDE SEQUENCE [LARGE SCALE GENOMIC DNA]</scope>
    <source>
        <strain evidence="7">NRRL YB-2248</strain>
    </source>
</reference>
<feature type="region of interest" description="Disordered" evidence="5">
    <location>
        <begin position="818"/>
        <end position="853"/>
    </location>
</feature>
<proteinExistence type="predicted"/>
<evidence type="ECO:0000256" key="3">
    <source>
        <dbReference type="ARBA" id="ARBA00022553"/>
    </source>
</evidence>
<dbReference type="AlphaFoldDB" id="A0A1E4T0L1"/>
<evidence type="ECO:0000256" key="2">
    <source>
        <dbReference type="ARBA" id="ARBA00022490"/>
    </source>
</evidence>
<comment type="subcellular location">
    <subcellularLocation>
        <location evidence="1">Cytoplasm</location>
    </subcellularLocation>
</comment>